<dbReference type="InterPro" id="IPR027417">
    <property type="entry name" value="P-loop_NTPase"/>
</dbReference>
<keyword evidence="1" id="KW-0175">Coiled coil</keyword>
<name>A0A1X4G3Q3_9CYAN</name>
<dbReference type="AlphaFoldDB" id="A0A1X4G3Q3"/>
<dbReference type="SUPFAM" id="SSF52540">
    <property type="entry name" value="P-loop containing nucleoside triphosphate hydrolases"/>
    <property type="match status" value="1"/>
</dbReference>
<evidence type="ECO:0000313" key="3">
    <source>
        <dbReference type="Proteomes" id="UP000192997"/>
    </source>
</evidence>
<evidence type="ECO:0000256" key="1">
    <source>
        <dbReference type="SAM" id="Coils"/>
    </source>
</evidence>
<proteinExistence type="predicted"/>
<dbReference type="Proteomes" id="UP000192997">
    <property type="component" value="Unassembled WGS sequence"/>
</dbReference>
<evidence type="ECO:0000313" key="2">
    <source>
        <dbReference type="EMBL" id="OSO88149.1"/>
    </source>
</evidence>
<gene>
    <name evidence="2" type="ORF">B7O87_13700</name>
</gene>
<reference evidence="3" key="1">
    <citation type="submission" date="2017-04" db="EMBL/GenBank/DDBJ databases">
        <authorList>
            <person name="Abreu V.A."/>
            <person name="Popin R.V."/>
            <person name="Rigonato J."/>
            <person name="Andreote A.P."/>
            <person name="Schaker P.C."/>
            <person name="Hoff-Risseti C."/>
            <person name="Alvarenga D.O."/>
            <person name="Varani A.M."/>
            <person name="Fiore M.F."/>
        </authorList>
    </citation>
    <scope>NUCLEOTIDE SEQUENCE [LARGE SCALE GENOMIC DNA]</scope>
    <source>
        <strain evidence="3">CENA303</strain>
    </source>
</reference>
<dbReference type="RefSeq" id="WP_085728972.1">
    <property type="nucleotide sequence ID" value="NZ_NBYN01000059.1"/>
</dbReference>
<accession>A0A1X4G3Q3</accession>
<comment type="caution">
    <text evidence="2">The sequence shown here is derived from an EMBL/GenBank/DDBJ whole genome shotgun (WGS) entry which is preliminary data.</text>
</comment>
<feature type="coiled-coil region" evidence="1">
    <location>
        <begin position="32"/>
        <end position="59"/>
    </location>
</feature>
<protein>
    <submittedName>
        <fullName evidence="2">Uncharacterized protein</fullName>
    </submittedName>
</protein>
<dbReference type="EMBL" id="NBYN01000059">
    <property type="protein sequence ID" value="OSO88149.1"/>
    <property type="molecule type" value="Genomic_DNA"/>
</dbReference>
<sequence length="279" mass="32308">MGNIHIIGPRAAGKTTYLAALAYQPNISRRRYKQANFKVQALNDETRELAEKAENIILEGASLEPTSKYVKTIEDVKVYSFLIEIKRKWQPTQKLNLAVRDYPGEVFKELESASSDPIYEEFINECLSQDTQGCLILLTEWQQGTDKFYRRVFRKFIDLIDQQGRSQDLRLALAISKCERGELWPGRLDPENDLFAIHFPDTLHLLKDNIPQKNLGFYAMSTFGVLGNKDPRPNRKEELGKEDRYSILRDPGEWSPYCMISPLYWLSTGKRMQENAQHI</sequence>
<organism evidence="2 3">
    <name type="scientific">Cylindrospermopsis raciborskii CENA303</name>
    <dbReference type="NCBI Taxonomy" id="1170769"/>
    <lineage>
        <taxon>Bacteria</taxon>
        <taxon>Bacillati</taxon>
        <taxon>Cyanobacteriota</taxon>
        <taxon>Cyanophyceae</taxon>
        <taxon>Nostocales</taxon>
        <taxon>Aphanizomenonaceae</taxon>
        <taxon>Cylindrospermopsis</taxon>
    </lineage>
</organism>